<comment type="cofactor">
    <cofactor evidence="2">
        <name>a divalent metal cation</name>
        <dbReference type="ChEBI" id="CHEBI:60240"/>
    </cofactor>
</comment>
<feature type="domain" description="Calcineurin-like phosphoesterase" evidence="3">
    <location>
        <begin position="1"/>
        <end position="146"/>
    </location>
</feature>
<dbReference type="KEGG" id="dpu:SU48_09055"/>
<reference evidence="4 5" key="1">
    <citation type="submission" date="2015-01" db="EMBL/GenBank/DDBJ databases">
        <title>Deinococcus puniceus/DY1/ whole genome sequencing.</title>
        <authorList>
            <person name="Kim M.K."/>
            <person name="Srinivasan S."/>
            <person name="Lee J.-J."/>
        </authorList>
    </citation>
    <scope>NUCLEOTIDE SEQUENCE [LARGE SCALE GENOMIC DNA]</scope>
    <source>
        <strain evidence="4 5">DY1</strain>
    </source>
</reference>
<evidence type="ECO:0000259" key="3">
    <source>
        <dbReference type="Pfam" id="PF12850"/>
    </source>
</evidence>
<evidence type="ECO:0000313" key="5">
    <source>
        <dbReference type="Proteomes" id="UP000077363"/>
    </source>
</evidence>
<dbReference type="SUPFAM" id="SSF56300">
    <property type="entry name" value="Metallo-dependent phosphatases"/>
    <property type="match status" value="1"/>
</dbReference>
<dbReference type="EMBL" id="CP011387">
    <property type="protein sequence ID" value="ANE44896.1"/>
    <property type="molecule type" value="Genomic_DNA"/>
</dbReference>
<dbReference type="InterPro" id="IPR024654">
    <property type="entry name" value="Calcineurin-like_PHP_lpxH"/>
</dbReference>
<accession>A0A172TD62</accession>
<keyword evidence="2" id="KW-0479">Metal-binding</keyword>
<dbReference type="InterPro" id="IPR029052">
    <property type="entry name" value="Metallo-depent_PP-like"/>
</dbReference>
<protein>
    <recommendedName>
        <fullName evidence="2">Phosphoesterase</fullName>
        <ecNumber evidence="2">3.1.4.-</ecNumber>
    </recommendedName>
</protein>
<dbReference type="Pfam" id="PF12850">
    <property type="entry name" value="Metallophos_2"/>
    <property type="match status" value="1"/>
</dbReference>
<comment type="similarity">
    <text evidence="1 2">Belongs to the metallophosphoesterase superfamily. YfcE family.</text>
</comment>
<dbReference type="GO" id="GO:0046872">
    <property type="term" value="F:metal ion binding"/>
    <property type="evidence" value="ECO:0007669"/>
    <property type="project" value="UniProtKB-KW"/>
</dbReference>
<evidence type="ECO:0000313" key="4">
    <source>
        <dbReference type="EMBL" id="ANE44896.1"/>
    </source>
</evidence>
<evidence type="ECO:0000256" key="1">
    <source>
        <dbReference type="ARBA" id="ARBA00008950"/>
    </source>
</evidence>
<proteinExistence type="inferred from homology"/>
<dbReference type="InterPro" id="IPR000979">
    <property type="entry name" value="Phosphodiesterase_MJ0936/Vps29"/>
</dbReference>
<dbReference type="PANTHER" id="PTHR11124">
    <property type="entry name" value="VACUOLAR SORTING PROTEIN VPS29"/>
    <property type="match status" value="1"/>
</dbReference>
<gene>
    <name evidence="4" type="ORF">SU48_09055</name>
</gene>
<name>A0A172TD62_9DEIO</name>
<dbReference type="Proteomes" id="UP000077363">
    <property type="component" value="Chromosome"/>
</dbReference>
<sequence length="159" mass="17238">MKVLVISDTHGLLRPEVVALAHSADAILHAGDVGKPEILDTLREAMPGEVHAIRGNVDRTAPLKALPETLLLELGGVWIYLLHDLTQLDRNQLNLVPEVAGMQVVISGHTHQPKLEGRGGVLYLNPGSVGPRRFRLPVACAWLHLKGDQITAEPVTLEV</sequence>
<dbReference type="Gene3D" id="3.60.21.10">
    <property type="match status" value="1"/>
</dbReference>
<dbReference type="NCBIfam" id="TIGR00040">
    <property type="entry name" value="yfcE"/>
    <property type="match status" value="1"/>
</dbReference>
<dbReference type="GO" id="GO:0016787">
    <property type="term" value="F:hydrolase activity"/>
    <property type="evidence" value="ECO:0007669"/>
    <property type="project" value="UniProtKB-UniRule"/>
</dbReference>
<dbReference type="STRING" id="1182568.SU48_09055"/>
<dbReference type="AlphaFoldDB" id="A0A172TD62"/>
<keyword evidence="5" id="KW-1185">Reference proteome</keyword>
<organism evidence="4 5">
    <name type="scientific">Deinococcus puniceus</name>
    <dbReference type="NCBI Taxonomy" id="1182568"/>
    <lineage>
        <taxon>Bacteria</taxon>
        <taxon>Thermotogati</taxon>
        <taxon>Deinococcota</taxon>
        <taxon>Deinococci</taxon>
        <taxon>Deinococcales</taxon>
        <taxon>Deinococcaceae</taxon>
        <taxon>Deinococcus</taxon>
    </lineage>
</organism>
<dbReference type="PATRIC" id="fig|1182568.3.peg.1884"/>
<evidence type="ECO:0000256" key="2">
    <source>
        <dbReference type="RuleBase" id="RU362039"/>
    </source>
</evidence>
<dbReference type="EC" id="3.1.4.-" evidence="2"/>